<gene>
    <name evidence="2" type="ORF">SOCEGT47_059660</name>
</gene>
<dbReference type="InterPro" id="IPR011944">
    <property type="entry name" value="Steroid_delta5-4_isomerase"/>
</dbReference>
<proteinExistence type="predicted"/>
<dbReference type="InterPro" id="IPR032710">
    <property type="entry name" value="NTF2-like_dom_sf"/>
</dbReference>
<sequence length="166" mass="18670">MDRSTDEAAIRRMFEALCEAWAREGARAVDAFYTPDSDYVTFDGSWLRGREANRRAHEELFAGVLAGTRLVGEVEGVRFLGPDTAVVVSTGAVLWPWQKAAPAGRRSRQTLVVTRGDDGRWRVASFQNTRVRPLPPSDSPFMRLFAAVLRIRLALWRWRHPAALAC</sequence>
<dbReference type="Pfam" id="PF14534">
    <property type="entry name" value="DUF4440"/>
    <property type="match status" value="1"/>
</dbReference>
<feature type="domain" description="DUF4440" evidence="1">
    <location>
        <begin position="10"/>
        <end position="123"/>
    </location>
</feature>
<dbReference type="NCBIfam" id="TIGR02246">
    <property type="entry name" value="SgcJ/EcaC family oxidoreductase"/>
    <property type="match status" value="1"/>
</dbReference>
<dbReference type="AlphaFoldDB" id="A0A4P2Q7G5"/>
<dbReference type="SUPFAM" id="SSF54427">
    <property type="entry name" value="NTF2-like"/>
    <property type="match status" value="1"/>
</dbReference>
<dbReference type="Proteomes" id="UP000295781">
    <property type="component" value="Chromosome"/>
</dbReference>
<evidence type="ECO:0000259" key="1">
    <source>
        <dbReference type="Pfam" id="PF14534"/>
    </source>
</evidence>
<protein>
    <recommendedName>
        <fullName evidence="1">DUF4440 domain-containing protein</fullName>
    </recommendedName>
</protein>
<evidence type="ECO:0000313" key="3">
    <source>
        <dbReference type="Proteomes" id="UP000295781"/>
    </source>
</evidence>
<name>A0A4P2Q7G5_SORCE</name>
<dbReference type="EMBL" id="CP012670">
    <property type="protein sequence ID" value="AUX25420.1"/>
    <property type="molecule type" value="Genomic_DNA"/>
</dbReference>
<dbReference type="InterPro" id="IPR027843">
    <property type="entry name" value="DUF4440"/>
</dbReference>
<dbReference type="Gene3D" id="3.10.450.50">
    <property type="match status" value="1"/>
</dbReference>
<organism evidence="2 3">
    <name type="scientific">Sorangium cellulosum</name>
    <name type="common">Polyangium cellulosum</name>
    <dbReference type="NCBI Taxonomy" id="56"/>
    <lineage>
        <taxon>Bacteria</taxon>
        <taxon>Pseudomonadati</taxon>
        <taxon>Myxococcota</taxon>
        <taxon>Polyangia</taxon>
        <taxon>Polyangiales</taxon>
        <taxon>Polyangiaceae</taxon>
        <taxon>Sorangium</taxon>
    </lineage>
</organism>
<dbReference type="RefSeq" id="WP_129352319.1">
    <property type="nucleotide sequence ID" value="NZ_CP012670.1"/>
</dbReference>
<accession>A0A4P2Q7G5</accession>
<reference evidence="2 3" key="1">
    <citation type="submission" date="2015-09" db="EMBL/GenBank/DDBJ databases">
        <title>Sorangium comparison.</title>
        <authorList>
            <person name="Zaburannyi N."/>
            <person name="Bunk B."/>
            <person name="Overmann J."/>
            <person name="Mueller R."/>
        </authorList>
    </citation>
    <scope>NUCLEOTIDE SEQUENCE [LARGE SCALE GENOMIC DNA]</scope>
    <source>
        <strain evidence="2 3">So ceGT47</strain>
    </source>
</reference>
<dbReference type="OrthoDB" id="122531at2"/>
<evidence type="ECO:0000313" key="2">
    <source>
        <dbReference type="EMBL" id="AUX25420.1"/>
    </source>
</evidence>